<dbReference type="GO" id="GO:0008270">
    <property type="term" value="F:zinc ion binding"/>
    <property type="evidence" value="ECO:0007669"/>
    <property type="project" value="UniProtKB-KW"/>
</dbReference>
<name>A0A034WVH5_BACDO</name>
<evidence type="ECO:0000256" key="1">
    <source>
        <dbReference type="ARBA" id="ARBA00022723"/>
    </source>
</evidence>
<reference evidence="5" key="1">
    <citation type="journal article" date="2014" name="BMC Genomics">
        <title>Characterizing the developmental transcriptome of the oriental fruit fly, Bactrocera dorsalis (Diptera: Tephritidae) through comparative genomic analysis with Drosophila melanogaster utilizing modENCODE datasets.</title>
        <authorList>
            <person name="Geib S.M."/>
            <person name="Calla B."/>
            <person name="Hall B."/>
            <person name="Hou S."/>
            <person name="Manoukis N.C."/>
        </authorList>
    </citation>
    <scope>NUCLEOTIDE SEQUENCE</scope>
    <source>
        <strain evidence="5">Punador</strain>
    </source>
</reference>
<organism evidence="5">
    <name type="scientific">Bactrocera dorsalis</name>
    <name type="common">Oriental fruit fly</name>
    <name type="synonym">Dacus dorsalis</name>
    <dbReference type="NCBI Taxonomy" id="27457"/>
    <lineage>
        <taxon>Eukaryota</taxon>
        <taxon>Metazoa</taxon>
        <taxon>Ecdysozoa</taxon>
        <taxon>Arthropoda</taxon>
        <taxon>Hexapoda</taxon>
        <taxon>Insecta</taxon>
        <taxon>Pterygota</taxon>
        <taxon>Neoptera</taxon>
        <taxon>Endopterygota</taxon>
        <taxon>Diptera</taxon>
        <taxon>Brachycera</taxon>
        <taxon>Muscomorpha</taxon>
        <taxon>Tephritoidea</taxon>
        <taxon>Tephritidae</taxon>
        <taxon>Bactrocera</taxon>
        <taxon>Bactrocera</taxon>
    </lineage>
</organism>
<dbReference type="InterPro" id="IPR036236">
    <property type="entry name" value="Znf_C2H2_sf"/>
</dbReference>
<feature type="domain" description="CHHC U11-48K-type" evidence="4">
    <location>
        <begin position="52"/>
        <end position="79"/>
    </location>
</feature>
<evidence type="ECO:0000256" key="3">
    <source>
        <dbReference type="ARBA" id="ARBA00022833"/>
    </source>
</evidence>
<dbReference type="EMBL" id="GAKP01001179">
    <property type="protein sequence ID" value="JAC57773.1"/>
    <property type="molecule type" value="Transcribed_RNA"/>
</dbReference>
<keyword evidence="2" id="KW-0863">Zinc-finger</keyword>
<gene>
    <name evidence="5" type="primary">GTSF1</name>
</gene>
<dbReference type="InterPro" id="IPR022776">
    <property type="entry name" value="TRM13/UPF0224_CHHC_Znf_dom"/>
</dbReference>
<accession>A0A034WVH5</accession>
<dbReference type="InterPro" id="IPR051591">
    <property type="entry name" value="UPF0224_FAM112_RNA_Proc"/>
</dbReference>
<evidence type="ECO:0000256" key="2">
    <source>
        <dbReference type="ARBA" id="ARBA00022771"/>
    </source>
</evidence>
<protein>
    <submittedName>
        <fullName evidence="5">Gametocyte-specific factor 1</fullName>
    </submittedName>
</protein>
<evidence type="ECO:0000313" key="5">
    <source>
        <dbReference type="EMBL" id="JAC57773.1"/>
    </source>
</evidence>
<keyword evidence="3" id="KW-0862">Zinc</keyword>
<proteinExistence type="predicted"/>
<dbReference type="AlphaFoldDB" id="A0A034WVH5"/>
<sequence length="129" mass="15183">TMATLCKTTADLRCKPRVLPKFCLAFCILVVKHLYFFLNSVNNLTGMNEEEFILCPYNNSHRIIRFRMPAHMMKCRKSYRGPPLDQCMYNATHLVPVGTMEAHLEGCRDYFQFHTPEFERLAESYRRPV</sequence>
<evidence type="ECO:0000259" key="4">
    <source>
        <dbReference type="PROSITE" id="PS51800"/>
    </source>
</evidence>
<dbReference type="PANTHER" id="PTHR21402:SF5">
    <property type="entry name" value="GAMETOCYTE SPECIFIC FACTOR 1"/>
    <property type="match status" value="1"/>
</dbReference>
<dbReference type="PROSITE" id="PS51800">
    <property type="entry name" value="ZF_CHHC_U11_48K"/>
    <property type="match status" value="1"/>
</dbReference>
<keyword evidence="1" id="KW-0479">Metal-binding</keyword>
<dbReference type="SUPFAM" id="SSF57667">
    <property type="entry name" value="beta-beta-alpha zinc fingers"/>
    <property type="match status" value="1"/>
</dbReference>
<dbReference type="Pfam" id="PF05253">
    <property type="entry name" value="zf-U11-48K"/>
    <property type="match status" value="2"/>
</dbReference>
<feature type="non-terminal residue" evidence="5">
    <location>
        <position position="1"/>
    </location>
</feature>
<dbReference type="PANTHER" id="PTHR21402">
    <property type="entry name" value="GAMETOCYTE SPECIFIC FACTOR 1-RELATED"/>
    <property type="match status" value="1"/>
</dbReference>